<dbReference type="AlphaFoldDB" id="A0A9P9J2Y6"/>
<proteinExistence type="predicted"/>
<name>A0A9P9J2Y6_9PLEO</name>
<dbReference type="InterPro" id="IPR010730">
    <property type="entry name" value="HET"/>
</dbReference>
<dbReference type="Pfam" id="PF06985">
    <property type="entry name" value="HET"/>
    <property type="match status" value="1"/>
</dbReference>
<protein>
    <submittedName>
        <fullName evidence="2">Heterokaryon incompatibility protein-domain-containing protein</fullName>
    </submittedName>
</protein>
<evidence type="ECO:0000259" key="1">
    <source>
        <dbReference type="Pfam" id="PF06985"/>
    </source>
</evidence>
<organism evidence="2 3">
    <name type="scientific">Dendryphion nanum</name>
    <dbReference type="NCBI Taxonomy" id="256645"/>
    <lineage>
        <taxon>Eukaryota</taxon>
        <taxon>Fungi</taxon>
        <taxon>Dikarya</taxon>
        <taxon>Ascomycota</taxon>
        <taxon>Pezizomycotina</taxon>
        <taxon>Dothideomycetes</taxon>
        <taxon>Pleosporomycetidae</taxon>
        <taxon>Pleosporales</taxon>
        <taxon>Torulaceae</taxon>
        <taxon>Dendryphion</taxon>
    </lineage>
</organism>
<feature type="domain" description="Heterokaryon incompatibility" evidence="1">
    <location>
        <begin position="248"/>
        <end position="442"/>
    </location>
</feature>
<dbReference type="PANTHER" id="PTHR33112">
    <property type="entry name" value="DOMAIN PROTEIN, PUTATIVE-RELATED"/>
    <property type="match status" value="1"/>
</dbReference>
<evidence type="ECO:0000313" key="3">
    <source>
        <dbReference type="Proteomes" id="UP000700596"/>
    </source>
</evidence>
<evidence type="ECO:0000313" key="2">
    <source>
        <dbReference type="EMBL" id="KAH7139399.1"/>
    </source>
</evidence>
<dbReference type="EMBL" id="JAGMWT010000001">
    <property type="protein sequence ID" value="KAH7139399.1"/>
    <property type="molecule type" value="Genomic_DNA"/>
</dbReference>
<accession>A0A9P9J2Y6</accession>
<comment type="caution">
    <text evidence="2">The sequence shown here is derived from an EMBL/GenBank/DDBJ whole genome shotgun (WGS) entry which is preliminary data.</text>
</comment>
<keyword evidence="3" id="KW-1185">Reference proteome</keyword>
<dbReference type="OrthoDB" id="3691074at2759"/>
<sequence>MEFTKKAPQYIGANLCSKCSVLQFNDSNFGVQGYKGAPSESTDEYLSIRTESDSSSPKKVKLNYTHEDHLPELCGLLQSAEAGCDFCHLLRGSIQEHIVKLTTNHKIQIHLFYVWSGGDENILVELIACVQFRLEPDHAEGVQDWVNCTAVQDRTHWYEFIVQFEILAGQGNYPSWLRLQPTLPDDPLCEKNLQGLQASLKECCKVCKHSRGNGDLPARLLDLEANNTKYEIRLIKTQGMDPSQTLNYTALSYCWGSKADSMGQSITTANNIEERLLKIPFDSLSRVIQDAVIATRRLGLRYLWVDALCIIQGDEKDWAKESENMGLVYTNAFITIAALASASCHQGFLRRPKPLPILFHSLGSRDPSKRNSIVKAMSAMSKLLSIWSKPRVQGTYLLRHLGPRPGYLGRGYRYGWKVPTIDDYEHDLARSNWSRRGWTLQEEQLSTRVLFFGATRLQFRCVSRSWIEPFKVQKTIKLSDLILDVTPKKQIPESFQVHIIHKVWSSIVRSVYLPRGLTNTNDTFPAISGLARRVAKATGDEYIAGLWRSDLADGLLWMIDRPTKRGLEGHRFDLAGHQGYFCPSWSWAAAKLHSDTQLQGIFLDSNSHQHCEIISAWSILESKLNPFGRITHAELQIRSRVFDLPQDLYYFGEGNAHHRVYFEKENFGRFDVWLDFYRNSSEPSEQCFLCLVISSRIEDSPDTQSDEFSADSDDAVDANSEMLDGNLNNKASLVGLLVYPAQQEGKYHRVGSWKGTIPKGKVGIEDGLRDFEYRELHLI</sequence>
<reference evidence="2" key="1">
    <citation type="journal article" date="2021" name="Nat. Commun.">
        <title>Genetic determinants of endophytism in the Arabidopsis root mycobiome.</title>
        <authorList>
            <person name="Mesny F."/>
            <person name="Miyauchi S."/>
            <person name="Thiergart T."/>
            <person name="Pickel B."/>
            <person name="Atanasova L."/>
            <person name="Karlsson M."/>
            <person name="Huettel B."/>
            <person name="Barry K.W."/>
            <person name="Haridas S."/>
            <person name="Chen C."/>
            <person name="Bauer D."/>
            <person name="Andreopoulos W."/>
            <person name="Pangilinan J."/>
            <person name="LaButti K."/>
            <person name="Riley R."/>
            <person name="Lipzen A."/>
            <person name="Clum A."/>
            <person name="Drula E."/>
            <person name="Henrissat B."/>
            <person name="Kohler A."/>
            <person name="Grigoriev I.V."/>
            <person name="Martin F.M."/>
            <person name="Hacquard S."/>
        </authorList>
    </citation>
    <scope>NUCLEOTIDE SEQUENCE</scope>
    <source>
        <strain evidence="2">MPI-CAGE-CH-0243</strain>
    </source>
</reference>
<dbReference type="Proteomes" id="UP000700596">
    <property type="component" value="Unassembled WGS sequence"/>
</dbReference>
<dbReference type="PANTHER" id="PTHR33112:SF16">
    <property type="entry name" value="HETEROKARYON INCOMPATIBILITY DOMAIN-CONTAINING PROTEIN"/>
    <property type="match status" value="1"/>
</dbReference>
<gene>
    <name evidence="2" type="ORF">B0J11DRAFT_516708</name>
</gene>